<dbReference type="InterPro" id="IPR001841">
    <property type="entry name" value="Znf_RING"/>
</dbReference>
<dbReference type="Pfam" id="PF15965">
    <property type="entry name" value="zf-TRAF_2"/>
    <property type="match status" value="1"/>
</dbReference>
<dbReference type="SUPFAM" id="SSF57850">
    <property type="entry name" value="RING/U-box"/>
    <property type="match status" value="1"/>
</dbReference>
<dbReference type="PROSITE" id="PS50145">
    <property type="entry name" value="ZF_TRAF"/>
    <property type="match status" value="2"/>
</dbReference>
<dbReference type="InterPro" id="IPR017907">
    <property type="entry name" value="Znf_RING_CS"/>
</dbReference>
<proteinExistence type="predicted"/>
<keyword evidence="2" id="KW-0963">Cytoplasm</keyword>
<dbReference type="InterPro" id="IPR013083">
    <property type="entry name" value="Znf_RING/FYVE/PHD"/>
</dbReference>
<evidence type="ECO:0000313" key="11">
    <source>
        <dbReference type="EMBL" id="KAI6657548.1"/>
    </source>
</evidence>
<feature type="domain" description="TRAF-type" evidence="10">
    <location>
        <begin position="127"/>
        <end position="167"/>
    </location>
</feature>
<dbReference type="AlphaFoldDB" id="A0AAV7K9T3"/>
<dbReference type="SMART" id="SM00061">
    <property type="entry name" value="MATH"/>
    <property type="match status" value="1"/>
</dbReference>
<sequence>MASKLISYNDLLYCKVDKYGYQWLGGYNCEYFTEQLVDTEQICPVCNGVSREPVQTPCGHLFCSLCLDKSVESQNAKCPIDKESLTGSNFRDKREEKRILSKRVKCPRGCDWESMLSGLESHLVGGCEREELCTCGASLGKEDLVLHKLTECPKRIIKCEYCREDIEAQNQSSHLSKCQIYPRLCSLGCGEKLTIPQEKKHQDTCPNMVIPCSFSKIGCVVELMRSQHDEHLDTYMKQHLVQACDTIMDLRIEVSELTSLASNKPYIWKVTNIEESIQNNIKLTSVPFYREGYKFCARLSMGGIRQGEGTHISAHLAVMKGANDSNLEWPIKAGSKFSFTVLNQQTDRLHVVMSKTIHPDDFLQPTVSAGKFWGFNKLISHKQLFEKTIESEYCVKDTMFLSVQLSILSDFPKWLKP</sequence>
<evidence type="ECO:0000256" key="3">
    <source>
        <dbReference type="ARBA" id="ARBA00022723"/>
    </source>
</evidence>
<accession>A0AAV7K9T3</accession>
<dbReference type="Proteomes" id="UP001165289">
    <property type="component" value="Unassembled WGS sequence"/>
</dbReference>
<evidence type="ECO:0000259" key="9">
    <source>
        <dbReference type="PROSITE" id="PS50144"/>
    </source>
</evidence>
<comment type="subcellular location">
    <subcellularLocation>
        <location evidence="1">Cytoplasm</location>
    </subcellularLocation>
</comment>
<organism evidence="11 12">
    <name type="scientific">Oopsacas minuta</name>
    <dbReference type="NCBI Taxonomy" id="111878"/>
    <lineage>
        <taxon>Eukaryota</taxon>
        <taxon>Metazoa</taxon>
        <taxon>Porifera</taxon>
        <taxon>Hexactinellida</taxon>
        <taxon>Hexasterophora</taxon>
        <taxon>Lyssacinosida</taxon>
        <taxon>Leucopsacidae</taxon>
        <taxon>Oopsacas</taxon>
    </lineage>
</organism>
<comment type="caution">
    <text evidence="11">The sequence shown here is derived from an EMBL/GenBank/DDBJ whole genome shotgun (WGS) entry which is preliminary data.</text>
</comment>
<dbReference type="GO" id="GO:0043122">
    <property type="term" value="P:regulation of canonical NF-kappaB signal transduction"/>
    <property type="evidence" value="ECO:0007669"/>
    <property type="project" value="TreeGrafter"/>
</dbReference>
<evidence type="ECO:0000259" key="8">
    <source>
        <dbReference type="PROSITE" id="PS50089"/>
    </source>
</evidence>
<dbReference type="PIRSF" id="PIRSF015614">
    <property type="entry name" value="TRAF"/>
    <property type="match status" value="1"/>
</dbReference>
<dbReference type="PANTHER" id="PTHR10131:SF94">
    <property type="entry name" value="TNF RECEPTOR-ASSOCIATED FACTOR 4"/>
    <property type="match status" value="1"/>
</dbReference>
<keyword evidence="6 7" id="KW-0862">Zinc</keyword>
<dbReference type="PROSITE" id="PS00518">
    <property type="entry name" value="ZF_RING_1"/>
    <property type="match status" value="1"/>
</dbReference>
<protein>
    <submittedName>
        <fullName evidence="11">TNF receptor-associated factor 5-like</fullName>
    </submittedName>
</protein>
<dbReference type="SUPFAM" id="SSF49599">
    <property type="entry name" value="TRAF domain-like"/>
    <property type="match status" value="2"/>
</dbReference>
<evidence type="ECO:0000259" key="10">
    <source>
        <dbReference type="PROSITE" id="PS50145"/>
    </source>
</evidence>
<keyword evidence="4" id="KW-0677">Repeat</keyword>
<feature type="zinc finger region" description="TRAF-type" evidence="7">
    <location>
        <begin position="173"/>
        <end position="223"/>
    </location>
</feature>
<dbReference type="EMBL" id="JAKMXF010000111">
    <property type="protein sequence ID" value="KAI6657548.1"/>
    <property type="molecule type" value="Genomic_DNA"/>
</dbReference>
<dbReference type="GO" id="GO:0008270">
    <property type="term" value="F:zinc ion binding"/>
    <property type="evidence" value="ECO:0007669"/>
    <property type="project" value="UniProtKB-KW"/>
</dbReference>
<dbReference type="Gene3D" id="3.30.40.10">
    <property type="entry name" value="Zinc/RING finger domain, C3HC4 (zinc finger)"/>
    <property type="match status" value="3"/>
</dbReference>
<dbReference type="GO" id="GO:0005737">
    <property type="term" value="C:cytoplasm"/>
    <property type="evidence" value="ECO:0007669"/>
    <property type="project" value="UniProtKB-SubCell"/>
</dbReference>
<keyword evidence="12" id="KW-1185">Reference proteome</keyword>
<evidence type="ECO:0000256" key="7">
    <source>
        <dbReference type="PROSITE-ProRule" id="PRU00207"/>
    </source>
</evidence>
<reference evidence="11 12" key="1">
    <citation type="journal article" date="2023" name="BMC Biol.">
        <title>The compact genome of the sponge Oopsacas minuta (Hexactinellida) is lacking key metazoan core genes.</title>
        <authorList>
            <person name="Santini S."/>
            <person name="Schenkelaars Q."/>
            <person name="Jourda C."/>
            <person name="Duchesne M."/>
            <person name="Belahbib H."/>
            <person name="Rocher C."/>
            <person name="Selva M."/>
            <person name="Riesgo A."/>
            <person name="Vervoort M."/>
            <person name="Leys S.P."/>
            <person name="Kodjabachian L."/>
            <person name="Le Bivic A."/>
            <person name="Borchiellini C."/>
            <person name="Claverie J.M."/>
            <person name="Renard E."/>
        </authorList>
    </citation>
    <scope>NUCLEOTIDE SEQUENCE [LARGE SCALE GENOMIC DNA]</scope>
    <source>
        <strain evidence="11">SPO-2</strain>
    </source>
</reference>
<dbReference type="InterPro" id="IPR018957">
    <property type="entry name" value="Znf_C3HC4_RING-type"/>
</dbReference>
<evidence type="ECO:0000256" key="4">
    <source>
        <dbReference type="ARBA" id="ARBA00022737"/>
    </source>
</evidence>
<dbReference type="GO" id="GO:0007165">
    <property type="term" value="P:signal transduction"/>
    <property type="evidence" value="ECO:0007669"/>
    <property type="project" value="InterPro"/>
</dbReference>
<dbReference type="InterPro" id="IPR001293">
    <property type="entry name" value="Znf_TRAF"/>
</dbReference>
<dbReference type="InterPro" id="IPR012227">
    <property type="entry name" value="TNF_rcpt-assoc_TRAF_met"/>
</dbReference>
<keyword evidence="11" id="KW-0675">Receptor</keyword>
<keyword evidence="3 7" id="KW-0479">Metal-binding</keyword>
<feature type="domain" description="MATH" evidence="9">
    <location>
        <begin position="263"/>
        <end position="405"/>
    </location>
</feature>
<dbReference type="InterPro" id="IPR002083">
    <property type="entry name" value="MATH/TRAF_dom"/>
</dbReference>
<feature type="domain" description="TRAF-type" evidence="10">
    <location>
        <begin position="173"/>
        <end position="223"/>
    </location>
</feature>
<evidence type="ECO:0000256" key="1">
    <source>
        <dbReference type="ARBA" id="ARBA00004496"/>
    </source>
</evidence>
<feature type="domain" description="RING-type" evidence="8">
    <location>
        <begin position="43"/>
        <end position="82"/>
    </location>
</feature>
<dbReference type="Pfam" id="PF22486">
    <property type="entry name" value="MATH_2"/>
    <property type="match status" value="1"/>
</dbReference>
<gene>
    <name evidence="11" type="ORF">LOD99_292</name>
</gene>
<dbReference type="InterPro" id="IPR008974">
    <property type="entry name" value="TRAF-like"/>
</dbReference>
<dbReference type="GO" id="GO:0042981">
    <property type="term" value="P:regulation of apoptotic process"/>
    <property type="evidence" value="ECO:0007669"/>
    <property type="project" value="InterPro"/>
</dbReference>
<dbReference type="Pfam" id="PF00097">
    <property type="entry name" value="zf-C3HC4"/>
    <property type="match status" value="1"/>
</dbReference>
<name>A0AAV7K9T3_9METZ</name>
<dbReference type="SMART" id="SM00184">
    <property type="entry name" value="RING"/>
    <property type="match status" value="1"/>
</dbReference>
<evidence type="ECO:0000313" key="12">
    <source>
        <dbReference type="Proteomes" id="UP001165289"/>
    </source>
</evidence>
<evidence type="ECO:0000256" key="6">
    <source>
        <dbReference type="ARBA" id="ARBA00022833"/>
    </source>
</evidence>
<dbReference type="Gene3D" id="2.60.210.10">
    <property type="entry name" value="Apoptosis, Tumor Necrosis Factor Receptor Associated Protein 2, Chain A"/>
    <property type="match status" value="1"/>
</dbReference>
<feature type="zinc finger region" description="TRAF-type" evidence="7">
    <location>
        <begin position="127"/>
        <end position="167"/>
    </location>
</feature>
<dbReference type="PROSITE" id="PS50144">
    <property type="entry name" value="MATH"/>
    <property type="match status" value="1"/>
</dbReference>
<keyword evidence="5 7" id="KW-0863">Zinc-finger</keyword>
<dbReference type="PROSITE" id="PS50089">
    <property type="entry name" value="ZF_RING_2"/>
    <property type="match status" value="1"/>
</dbReference>
<evidence type="ECO:0000256" key="2">
    <source>
        <dbReference type="ARBA" id="ARBA00022490"/>
    </source>
</evidence>
<dbReference type="PANTHER" id="PTHR10131">
    <property type="entry name" value="TNF RECEPTOR ASSOCIATED FACTOR"/>
    <property type="match status" value="1"/>
</dbReference>
<evidence type="ECO:0000256" key="5">
    <source>
        <dbReference type="ARBA" id="ARBA00022771"/>
    </source>
</evidence>